<name>A0A923LNF4_9FIRM</name>
<dbReference type="EMBL" id="JACOPH010000004">
    <property type="protein sequence ID" value="MBC5713943.1"/>
    <property type="molecule type" value="Genomic_DNA"/>
</dbReference>
<evidence type="ECO:0000313" key="2">
    <source>
        <dbReference type="Proteomes" id="UP000606720"/>
    </source>
</evidence>
<comment type="caution">
    <text evidence="1">The sequence shown here is derived from an EMBL/GenBank/DDBJ whole genome shotgun (WGS) entry which is preliminary data.</text>
</comment>
<dbReference type="PANTHER" id="PTHR33361:SF2">
    <property type="entry name" value="DUF885 DOMAIN-CONTAINING PROTEIN"/>
    <property type="match status" value="1"/>
</dbReference>
<organism evidence="1 2">
    <name type="scientific">Roseburia zhanii</name>
    <dbReference type="NCBI Taxonomy" id="2763064"/>
    <lineage>
        <taxon>Bacteria</taxon>
        <taxon>Bacillati</taxon>
        <taxon>Bacillota</taxon>
        <taxon>Clostridia</taxon>
        <taxon>Lachnospirales</taxon>
        <taxon>Lachnospiraceae</taxon>
        <taxon>Roseburia</taxon>
    </lineage>
</organism>
<dbReference type="PANTHER" id="PTHR33361">
    <property type="entry name" value="GLR0591 PROTEIN"/>
    <property type="match status" value="1"/>
</dbReference>
<dbReference type="Proteomes" id="UP000606720">
    <property type="component" value="Unassembled WGS sequence"/>
</dbReference>
<dbReference type="InterPro" id="IPR010281">
    <property type="entry name" value="DUF885"/>
</dbReference>
<proteinExistence type="predicted"/>
<protein>
    <submittedName>
        <fullName evidence="1">DUF885 domain-containing protein</fullName>
    </submittedName>
</protein>
<reference evidence="1" key="1">
    <citation type="submission" date="2020-08" db="EMBL/GenBank/DDBJ databases">
        <title>Genome public.</title>
        <authorList>
            <person name="Liu C."/>
            <person name="Sun Q."/>
        </authorList>
    </citation>
    <scope>NUCLEOTIDE SEQUENCE</scope>
    <source>
        <strain evidence="1">BX1005</strain>
    </source>
</reference>
<gene>
    <name evidence="1" type="ORF">H8S17_06900</name>
</gene>
<sequence length="556" mass="63362">MSSVSLTKEQRSFDRYTNDLFVQELSSNTINLHYTLADPDSFDIKDPAISLGSLSKDAHHASIAQLENMSAVLSEFDPTLLSAKQQLTYDILTSYCNRELSATSFYYYHEPLRPTTGTQSELPILLAEYTFYKPSDVTDYLALLACMDVYFKEIAVFEVEKSKAGLFMPDFAAETVINACQTFTANPDKNYLIDTFDTRIDAMADFSDKKKTEYKDLNRSLIQNHVIPAYKMLTDTLSKLKDSGSKNGSLSGYENGKAYYEYLVAVNTGSDKTIPELQKRTEKQRTDDLLTIHNLLVKNPKLLSADDPKLSFSTPEEMLDHLLEAIQTDFYPAPETHYEINYIHKSLEDTLAPAFYLTAPIDRTDHNVIYLNGKSNYQGLSLFTTLAHEGYPGHLYQTTGSYHAGLTPLRAILNYPGYVEGWATYVEMLSYQYAGLDHDTADMLMHNQSALLSLYATIDMGIHYDGWSLSDTASFLNGYGIKDSDTIRRIYELIIEEPSHYLKYYIGYLEFLELQEFARNEFKDDFSMHAFHQAVIRMGPAPFPLLKKYLHDFYTI</sequence>
<evidence type="ECO:0000313" key="1">
    <source>
        <dbReference type="EMBL" id="MBC5713943.1"/>
    </source>
</evidence>
<dbReference type="AlphaFoldDB" id="A0A923LNF4"/>
<accession>A0A923LNF4</accession>
<dbReference type="Pfam" id="PF05960">
    <property type="entry name" value="DUF885"/>
    <property type="match status" value="1"/>
</dbReference>
<keyword evidence="2" id="KW-1185">Reference proteome</keyword>